<dbReference type="SUPFAM" id="SSF53300">
    <property type="entry name" value="vWA-like"/>
    <property type="match status" value="1"/>
</dbReference>
<proteinExistence type="predicted"/>
<feature type="domain" description="VWFA" evidence="6">
    <location>
        <begin position="87"/>
        <end position="319"/>
    </location>
</feature>
<dbReference type="Pfam" id="PF13519">
    <property type="entry name" value="VWA_2"/>
    <property type="match status" value="1"/>
</dbReference>
<evidence type="ECO:0000256" key="4">
    <source>
        <dbReference type="ARBA" id="ARBA00023136"/>
    </source>
</evidence>
<evidence type="ECO:0000259" key="6">
    <source>
        <dbReference type="PROSITE" id="PS50234"/>
    </source>
</evidence>
<dbReference type="InterPro" id="IPR050768">
    <property type="entry name" value="UPF0353/GerABKA_families"/>
</dbReference>
<evidence type="ECO:0000256" key="5">
    <source>
        <dbReference type="SAM" id="Phobius"/>
    </source>
</evidence>
<gene>
    <name evidence="7" type="ORF">GCM10022288_29960</name>
</gene>
<sequence length="375" mass="38389">MSFTWPWALLALLLVPLVLLLAWGLRRRRRRAAIRVASITLVRQALPMRGSWARRIPAALLLTGVAVLAVGAARPQASVHVPSKSSTIMLALDVSGSMCSTDVYPNRITAAAQQAGSFVDSLRGGPKIGLVTFAGTAGVLVPPTDDTRALGDALTGLTTSRGTAIGQAIITSLDEIAKVDPAVAPTGVNLAPPAEPPSPDGGGFAPDAIVLLTDGANTQGADPQLAARLAAARDVRVFTIGFGTRNPAPLVCPGSQLNDGPGGFGGGGFGPGAGGFDGRGGSSLLQIDERALQQIAKTTGGTYHRAQNADQLKNALDALPSRFSLVKQNVDLASWFAGAGGLLVAAAVGVSLWQGRVHDRSSGRPPRAPRSAPPP</sequence>
<feature type="transmembrane region" description="Helical" evidence="5">
    <location>
        <begin position="332"/>
        <end position="353"/>
    </location>
</feature>
<keyword evidence="1" id="KW-1003">Cell membrane</keyword>
<keyword evidence="4 5" id="KW-0472">Membrane</keyword>
<evidence type="ECO:0000256" key="1">
    <source>
        <dbReference type="ARBA" id="ARBA00022475"/>
    </source>
</evidence>
<protein>
    <submittedName>
        <fullName evidence="7">VWA domain-containing protein</fullName>
    </submittedName>
</protein>
<evidence type="ECO:0000256" key="3">
    <source>
        <dbReference type="ARBA" id="ARBA00022989"/>
    </source>
</evidence>
<dbReference type="EMBL" id="BAABBX010000016">
    <property type="protein sequence ID" value="GAA4194447.1"/>
    <property type="molecule type" value="Genomic_DNA"/>
</dbReference>
<dbReference type="PROSITE" id="PS50234">
    <property type="entry name" value="VWFA"/>
    <property type="match status" value="1"/>
</dbReference>
<organism evidence="7 8">
    <name type="scientific">Gryllotalpicola kribbensis</name>
    <dbReference type="NCBI Taxonomy" id="993084"/>
    <lineage>
        <taxon>Bacteria</taxon>
        <taxon>Bacillati</taxon>
        <taxon>Actinomycetota</taxon>
        <taxon>Actinomycetes</taxon>
        <taxon>Micrococcales</taxon>
        <taxon>Microbacteriaceae</taxon>
        <taxon>Gryllotalpicola</taxon>
    </lineage>
</organism>
<dbReference type="PANTHER" id="PTHR22550">
    <property type="entry name" value="SPORE GERMINATION PROTEIN"/>
    <property type="match status" value="1"/>
</dbReference>
<dbReference type="Gene3D" id="3.40.50.410">
    <property type="entry name" value="von Willebrand factor, type A domain"/>
    <property type="match status" value="1"/>
</dbReference>
<reference evidence="8" key="1">
    <citation type="journal article" date="2019" name="Int. J. Syst. Evol. Microbiol.">
        <title>The Global Catalogue of Microorganisms (GCM) 10K type strain sequencing project: providing services to taxonomists for standard genome sequencing and annotation.</title>
        <authorList>
            <consortium name="The Broad Institute Genomics Platform"/>
            <consortium name="The Broad Institute Genome Sequencing Center for Infectious Disease"/>
            <person name="Wu L."/>
            <person name="Ma J."/>
        </authorList>
    </citation>
    <scope>NUCLEOTIDE SEQUENCE [LARGE SCALE GENOMIC DNA]</scope>
    <source>
        <strain evidence="8">JCM 17593</strain>
    </source>
</reference>
<evidence type="ECO:0000313" key="7">
    <source>
        <dbReference type="EMBL" id="GAA4194447.1"/>
    </source>
</evidence>
<dbReference type="InterPro" id="IPR036465">
    <property type="entry name" value="vWFA_dom_sf"/>
</dbReference>
<evidence type="ECO:0000313" key="8">
    <source>
        <dbReference type="Proteomes" id="UP001500213"/>
    </source>
</evidence>
<keyword evidence="3 5" id="KW-1133">Transmembrane helix</keyword>
<comment type="caution">
    <text evidence="7">The sequence shown here is derived from an EMBL/GenBank/DDBJ whole genome shotgun (WGS) entry which is preliminary data.</text>
</comment>
<dbReference type="PANTHER" id="PTHR22550:SF5">
    <property type="entry name" value="LEUCINE ZIPPER PROTEIN 4"/>
    <property type="match status" value="1"/>
</dbReference>
<dbReference type="InterPro" id="IPR002035">
    <property type="entry name" value="VWF_A"/>
</dbReference>
<dbReference type="InterPro" id="IPR024163">
    <property type="entry name" value="Aerotolerance_reg_N"/>
</dbReference>
<keyword evidence="2 5" id="KW-0812">Transmembrane</keyword>
<evidence type="ECO:0000256" key="2">
    <source>
        <dbReference type="ARBA" id="ARBA00022692"/>
    </source>
</evidence>
<feature type="transmembrane region" description="Helical" evidence="5">
    <location>
        <begin position="6"/>
        <end position="25"/>
    </location>
</feature>
<name>A0ABP8B063_9MICO</name>
<accession>A0ABP8B063</accession>
<dbReference type="RefSeq" id="WP_344778317.1">
    <property type="nucleotide sequence ID" value="NZ_BAABBX010000016.1"/>
</dbReference>
<dbReference type="SMART" id="SM00327">
    <property type="entry name" value="VWA"/>
    <property type="match status" value="1"/>
</dbReference>
<dbReference type="Proteomes" id="UP001500213">
    <property type="component" value="Unassembled WGS sequence"/>
</dbReference>
<dbReference type="Pfam" id="PF07584">
    <property type="entry name" value="BatA"/>
    <property type="match status" value="1"/>
</dbReference>
<keyword evidence="8" id="KW-1185">Reference proteome</keyword>